<dbReference type="OrthoDB" id="1932348at2759"/>
<proteinExistence type="predicted"/>
<dbReference type="SMART" id="SM00343">
    <property type="entry name" value="ZnF_C2HC"/>
    <property type="match status" value="1"/>
</dbReference>
<dbReference type="PROSITE" id="PS00018">
    <property type="entry name" value="EF_HAND_1"/>
    <property type="match status" value="1"/>
</dbReference>
<protein>
    <submittedName>
        <fullName evidence="3">Zf-CCHC domain-containing protein</fullName>
    </submittedName>
</protein>
<dbReference type="InterPro" id="IPR018247">
    <property type="entry name" value="EF_Hand_1_Ca_BS"/>
</dbReference>
<dbReference type="EMBL" id="JAAIUW010000003">
    <property type="protein sequence ID" value="KAF7839072.1"/>
    <property type="molecule type" value="Genomic_DNA"/>
</dbReference>
<dbReference type="Pfam" id="PF00098">
    <property type="entry name" value="zf-CCHC"/>
    <property type="match status" value="1"/>
</dbReference>
<dbReference type="InterPro" id="IPR036875">
    <property type="entry name" value="Znf_CCHC_sf"/>
</dbReference>
<dbReference type="InterPro" id="IPR001878">
    <property type="entry name" value="Znf_CCHC"/>
</dbReference>
<dbReference type="PROSITE" id="PS50158">
    <property type="entry name" value="ZF_CCHC"/>
    <property type="match status" value="1"/>
</dbReference>
<evidence type="ECO:0000313" key="3">
    <source>
        <dbReference type="EMBL" id="KAF7839072.1"/>
    </source>
</evidence>
<gene>
    <name evidence="3" type="ORF">G2W53_007554</name>
</gene>
<keyword evidence="1" id="KW-0863">Zinc-finger</keyword>
<dbReference type="GO" id="GO:0003676">
    <property type="term" value="F:nucleic acid binding"/>
    <property type="evidence" value="ECO:0007669"/>
    <property type="project" value="InterPro"/>
</dbReference>
<keyword evidence="1" id="KW-0862">Zinc</keyword>
<accession>A0A835CHD4</accession>
<dbReference type="SUPFAM" id="SSF57756">
    <property type="entry name" value="Retrovirus zinc finger-like domains"/>
    <property type="match status" value="1"/>
</dbReference>
<name>A0A835CHD4_9FABA</name>
<sequence>MYQHLEGAYFAEGHATSRPPFFNGIHYSHWKARMKIFIQVIDYPSCDEDDDEDGELDEQDFAFFSRKMKSYARRKKQHHSQPTKQSSKTEQGKNLITCYECGRQGHIRSDCPFLKKKNNKTSSRKKAMADWSDEDDGAQEEELEQEMANFCFMAQEKDELTLKDPRRFGYLSKIVRLVAKVPDNKKGSIL</sequence>
<dbReference type="GO" id="GO:0008270">
    <property type="term" value="F:zinc ion binding"/>
    <property type="evidence" value="ECO:0007669"/>
    <property type="project" value="UniProtKB-KW"/>
</dbReference>
<organism evidence="3 4">
    <name type="scientific">Senna tora</name>
    <dbReference type="NCBI Taxonomy" id="362788"/>
    <lineage>
        <taxon>Eukaryota</taxon>
        <taxon>Viridiplantae</taxon>
        <taxon>Streptophyta</taxon>
        <taxon>Embryophyta</taxon>
        <taxon>Tracheophyta</taxon>
        <taxon>Spermatophyta</taxon>
        <taxon>Magnoliopsida</taxon>
        <taxon>eudicotyledons</taxon>
        <taxon>Gunneridae</taxon>
        <taxon>Pentapetalae</taxon>
        <taxon>rosids</taxon>
        <taxon>fabids</taxon>
        <taxon>Fabales</taxon>
        <taxon>Fabaceae</taxon>
        <taxon>Caesalpinioideae</taxon>
        <taxon>Cassia clade</taxon>
        <taxon>Senna</taxon>
    </lineage>
</organism>
<evidence type="ECO:0000256" key="1">
    <source>
        <dbReference type="PROSITE-ProRule" id="PRU00047"/>
    </source>
</evidence>
<dbReference type="Gene3D" id="4.10.60.10">
    <property type="entry name" value="Zinc finger, CCHC-type"/>
    <property type="match status" value="1"/>
</dbReference>
<evidence type="ECO:0000313" key="4">
    <source>
        <dbReference type="Proteomes" id="UP000634136"/>
    </source>
</evidence>
<dbReference type="AlphaFoldDB" id="A0A835CHD4"/>
<keyword evidence="1" id="KW-0479">Metal-binding</keyword>
<reference evidence="3" key="1">
    <citation type="submission" date="2020-09" db="EMBL/GenBank/DDBJ databases">
        <title>Genome-Enabled Discovery of Anthraquinone Biosynthesis in Senna tora.</title>
        <authorList>
            <person name="Kang S.-H."/>
            <person name="Pandey R.P."/>
            <person name="Lee C.-M."/>
            <person name="Sim J.-S."/>
            <person name="Jeong J.-T."/>
            <person name="Choi B.-S."/>
            <person name="Jung M."/>
            <person name="Ginzburg D."/>
            <person name="Zhao K."/>
            <person name="Won S.Y."/>
            <person name="Oh T.-J."/>
            <person name="Yu Y."/>
            <person name="Kim N.-H."/>
            <person name="Lee O.R."/>
            <person name="Lee T.-H."/>
            <person name="Bashyal P."/>
            <person name="Kim T.-S."/>
            <person name="Lee W.-H."/>
            <person name="Kawkins C."/>
            <person name="Kim C.-K."/>
            <person name="Kim J.S."/>
            <person name="Ahn B.O."/>
            <person name="Rhee S.Y."/>
            <person name="Sohng J.K."/>
        </authorList>
    </citation>
    <scope>NUCLEOTIDE SEQUENCE</scope>
    <source>
        <tissue evidence="3">Leaf</tissue>
    </source>
</reference>
<dbReference type="Proteomes" id="UP000634136">
    <property type="component" value="Unassembled WGS sequence"/>
</dbReference>
<comment type="caution">
    <text evidence="3">The sequence shown here is derived from an EMBL/GenBank/DDBJ whole genome shotgun (WGS) entry which is preliminary data.</text>
</comment>
<evidence type="ECO:0000259" key="2">
    <source>
        <dbReference type="PROSITE" id="PS50158"/>
    </source>
</evidence>
<feature type="domain" description="CCHC-type" evidence="2">
    <location>
        <begin position="98"/>
        <end position="112"/>
    </location>
</feature>
<keyword evidence="4" id="KW-1185">Reference proteome</keyword>